<accession>A0AB33XTT2</accession>
<dbReference type="InterPro" id="IPR029061">
    <property type="entry name" value="THDP-binding"/>
</dbReference>
<dbReference type="AlphaFoldDB" id="A0AB33XTT2"/>
<reference evidence="5 6" key="1">
    <citation type="journal article" date="2013" name="Genome Announc.">
        <title>Draft Genome Sequence of Staphylococcus simulans UMC-CNS-990, Isolated from a Case of Chronic Bovine Mastitis.</title>
        <authorList>
            <person name="Calcutt M.J."/>
            <person name="Foecking M.F."/>
            <person name="Hsieh H.Y."/>
            <person name="Perry J."/>
            <person name="Stewart G.C."/>
            <person name="Middleton J.R."/>
        </authorList>
    </citation>
    <scope>NUCLEOTIDE SEQUENCE [LARGE SCALE GENOMIC DNA]</scope>
    <source>
        <strain evidence="5 6">LRHMDP3</strain>
    </source>
</reference>
<comment type="caution">
    <text evidence="5">The sequence shown here is derived from an EMBL/GenBank/DDBJ whole genome shotgun (WGS) entry which is preliminary data.</text>
</comment>
<evidence type="ECO:0000313" key="5">
    <source>
        <dbReference type="EMBL" id="EKS50538.1"/>
    </source>
</evidence>
<sequence length="339" mass="37206">MFELDVKREIGKELRQTVVDALNTLMDNDNQIIALDADLGGASNFLKFKQTHPDKFIDVGISEANMIGVAAGLSLTGYKPFVHTFAPFVARRALDQLFVSGAYSGNTINIFGSDPGFAAGFNGGTHTSYGDVGILRTIPNIVICDAADEVQMNWIIQAFSKLKGIHYVRANRKGVRAIYKKNSQFRLGKGNLLHRGSDFLIVAAGQLVSEALDVAERLESQGMSADVIDMFTIKPLDKDLLLHRLPQKKAVITIENHNIIGGLGSAVAEVMAENKISIPLKRIGCNDRFGQVGTPDFLQSEYGLTSEKIYNRIEPLLILAEGHREAELIAVKHIDNREQ</sequence>
<dbReference type="InterPro" id="IPR051157">
    <property type="entry name" value="PDH/Transketolase"/>
</dbReference>
<comment type="similarity">
    <text evidence="2">Belongs to the transketolase family.</text>
</comment>
<dbReference type="InterPro" id="IPR009014">
    <property type="entry name" value="Transketo_C/PFOR_II"/>
</dbReference>
<dbReference type="Pfam" id="PF02779">
    <property type="entry name" value="Transket_pyr"/>
    <property type="match status" value="1"/>
</dbReference>
<dbReference type="SMART" id="SM00861">
    <property type="entry name" value="Transket_pyr"/>
    <property type="match status" value="1"/>
</dbReference>
<evidence type="ECO:0000256" key="1">
    <source>
        <dbReference type="ARBA" id="ARBA00001964"/>
    </source>
</evidence>
<evidence type="ECO:0000313" key="6">
    <source>
        <dbReference type="Proteomes" id="UP000009352"/>
    </source>
</evidence>
<dbReference type="EC" id="2.2.1.1" evidence="5"/>
<feature type="domain" description="Transketolase-like pyrimidine-binding" evidence="4">
    <location>
        <begin position="12"/>
        <end position="177"/>
    </location>
</feature>
<dbReference type="FunFam" id="3.40.50.970:FF:000129">
    <property type="entry name" value="Transketolase"/>
    <property type="match status" value="1"/>
</dbReference>
<dbReference type="PANTHER" id="PTHR43825">
    <property type="entry name" value="PYRUVATE DEHYDROGENASE E1 COMPONENT"/>
    <property type="match status" value="1"/>
</dbReference>
<keyword evidence="3" id="KW-0786">Thiamine pyrophosphate</keyword>
<dbReference type="Pfam" id="PF02780">
    <property type="entry name" value="Transketolase_C"/>
    <property type="match status" value="1"/>
</dbReference>
<evidence type="ECO:0000256" key="2">
    <source>
        <dbReference type="ARBA" id="ARBA00007131"/>
    </source>
</evidence>
<keyword evidence="5" id="KW-0808">Transferase</keyword>
<dbReference type="CDD" id="cd07033">
    <property type="entry name" value="TPP_PYR_DXS_TK_like"/>
    <property type="match status" value="1"/>
</dbReference>
<evidence type="ECO:0000256" key="3">
    <source>
        <dbReference type="ARBA" id="ARBA00023052"/>
    </source>
</evidence>
<organism evidence="5 6">
    <name type="scientific">Lacticaseibacillus rhamnosus LRHMDP3</name>
    <dbReference type="NCBI Taxonomy" id="1203259"/>
    <lineage>
        <taxon>Bacteria</taxon>
        <taxon>Bacillati</taxon>
        <taxon>Bacillota</taxon>
        <taxon>Bacilli</taxon>
        <taxon>Lactobacillales</taxon>
        <taxon>Lactobacillaceae</taxon>
        <taxon>Lacticaseibacillus</taxon>
    </lineage>
</organism>
<dbReference type="GO" id="GO:0004802">
    <property type="term" value="F:transketolase activity"/>
    <property type="evidence" value="ECO:0007669"/>
    <property type="project" value="UniProtKB-EC"/>
</dbReference>
<dbReference type="EMBL" id="AMQX01000008">
    <property type="protein sequence ID" value="EKS50538.1"/>
    <property type="molecule type" value="Genomic_DNA"/>
</dbReference>
<gene>
    <name evidence="5" type="ORF">LRHMDP3_1709</name>
</gene>
<dbReference type="SUPFAM" id="SSF52518">
    <property type="entry name" value="Thiamin diphosphate-binding fold (THDP-binding)"/>
    <property type="match status" value="1"/>
</dbReference>
<dbReference type="Gene3D" id="3.40.50.970">
    <property type="match status" value="1"/>
</dbReference>
<evidence type="ECO:0000259" key="4">
    <source>
        <dbReference type="SMART" id="SM00861"/>
    </source>
</evidence>
<dbReference type="InterPro" id="IPR005475">
    <property type="entry name" value="Transketolase-like_Pyr-bd"/>
</dbReference>
<dbReference type="Proteomes" id="UP000009352">
    <property type="component" value="Unassembled WGS sequence"/>
</dbReference>
<dbReference type="PANTHER" id="PTHR43825:SF1">
    <property type="entry name" value="TRANSKETOLASE-LIKE PYRIMIDINE-BINDING DOMAIN-CONTAINING PROTEIN"/>
    <property type="match status" value="1"/>
</dbReference>
<dbReference type="RefSeq" id="WP_005714896.1">
    <property type="nucleotide sequence ID" value="NZ_AMQX01000008.1"/>
</dbReference>
<name>A0AB33XTT2_LACRH</name>
<dbReference type="InterPro" id="IPR033248">
    <property type="entry name" value="Transketolase_C"/>
</dbReference>
<proteinExistence type="inferred from homology"/>
<comment type="cofactor">
    <cofactor evidence="1">
        <name>thiamine diphosphate</name>
        <dbReference type="ChEBI" id="CHEBI:58937"/>
    </cofactor>
</comment>
<dbReference type="SUPFAM" id="SSF52922">
    <property type="entry name" value="TK C-terminal domain-like"/>
    <property type="match status" value="1"/>
</dbReference>
<dbReference type="Gene3D" id="3.40.50.920">
    <property type="match status" value="1"/>
</dbReference>
<protein>
    <submittedName>
        <fullName evidence="5">Transketolase</fullName>
        <ecNumber evidence="5">2.2.1.1</ecNumber>
    </submittedName>
</protein>